<accession>A0A4R7FP62</accession>
<evidence type="ECO:0000313" key="1">
    <source>
        <dbReference type="EMBL" id="TDS79521.1"/>
    </source>
</evidence>
<reference evidence="1 2" key="1">
    <citation type="submission" date="2019-03" db="EMBL/GenBank/DDBJ databases">
        <title>Genomic Encyclopedia of Archaeal and Bacterial Type Strains, Phase II (KMG-II): from individual species to whole genera.</title>
        <authorList>
            <person name="Goeker M."/>
        </authorList>
    </citation>
    <scope>NUCLEOTIDE SEQUENCE [LARGE SCALE GENOMIC DNA]</scope>
    <source>
        <strain evidence="1 2">DSM 24782</strain>
    </source>
</reference>
<dbReference type="Proteomes" id="UP000295344">
    <property type="component" value="Unassembled WGS sequence"/>
</dbReference>
<organism evidence="1 2">
    <name type="scientific">Amnibacterium kyonggiense</name>
    <dbReference type="NCBI Taxonomy" id="595671"/>
    <lineage>
        <taxon>Bacteria</taxon>
        <taxon>Bacillati</taxon>
        <taxon>Actinomycetota</taxon>
        <taxon>Actinomycetes</taxon>
        <taxon>Micrococcales</taxon>
        <taxon>Microbacteriaceae</taxon>
        <taxon>Amnibacterium</taxon>
    </lineage>
</organism>
<dbReference type="Pfam" id="PF13479">
    <property type="entry name" value="AAA_24"/>
    <property type="match status" value="1"/>
</dbReference>
<keyword evidence="2" id="KW-1185">Reference proteome</keyword>
<protein>
    <submittedName>
        <fullName evidence="1">AAA domain-containing protein</fullName>
    </submittedName>
</protein>
<evidence type="ECO:0000313" key="2">
    <source>
        <dbReference type="Proteomes" id="UP000295344"/>
    </source>
</evidence>
<dbReference type="OrthoDB" id="3848202at2"/>
<sequence>MTVTLQTRKPTGKPSWPIVLLAGGEKTGKTFNAAKATGSSLIGRTYWVTIGEDQPDEYGQLGDFDIVEHDGSYRAILSALRAAAAQPAPARGVPLLVVDSMTRLWDLLKENAQNVANERKGGGPHKDAQVTADLWNAAAAQWAHVMDAIRSFPGPVVLTARLDQVAVMDERGQPTKERIAKVQAHKSLPFDVGALVEMPTLGEVWVSGVRSLRLQITERTAVPEDFSLDWFWRKLGLADGESTPREHVSPEAEREPFDADGIAAGLDQYDDLEQLSALWQRLTPQQRATPVDGRPLGDLLRRRKALLHDRALEPAFALNTGAVEDEDEMPF</sequence>
<comment type="caution">
    <text evidence="1">The sequence shown here is derived from an EMBL/GenBank/DDBJ whole genome shotgun (WGS) entry which is preliminary data.</text>
</comment>
<dbReference type="AlphaFoldDB" id="A0A4R7FP62"/>
<dbReference type="RefSeq" id="WP_133763781.1">
    <property type="nucleotide sequence ID" value="NZ_BAAARP010000001.1"/>
</dbReference>
<name>A0A4R7FP62_9MICO</name>
<dbReference type="EMBL" id="SOAM01000001">
    <property type="protein sequence ID" value="TDS79521.1"/>
    <property type="molecule type" value="Genomic_DNA"/>
</dbReference>
<proteinExistence type="predicted"/>
<gene>
    <name evidence="1" type="ORF">CLV52_0050</name>
</gene>